<keyword evidence="1" id="KW-1133">Transmembrane helix</keyword>
<dbReference type="AlphaFoldDB" id="X1S1P1"/>
<name>X1S1P1_9ZZZZ</name>
<feature type="transmembrane region" description="Helical" evidence="1">
    <location>
        <begin position="26"/>
        <end position="48"/>
    </location>
</feature>
<protein>
    <submittedName>
        <fullName evidence="2">Uncharacterized protein</fullName>
    </submittedName>
</protein>
<organism evidence="2">
    <name type="scientific">marine sediment metagenome</name>
    <dbReference type="NCBI Taxonomy" id="412755"/>
    <lineage>
        <taxon>unclassified sequences</taxon>
        <taxon>metagenomes</taxon>
        <taxon>ecological metagenomes</taxon>
    </lineage>
</organism>
<evidence type="ECO:0000313" key="2">
    <source>
        <dbReference type="EMBL" id="GAI73076.1"/>
    </source>
</evidence>
<gene>
    <name evidence="2" type="ORF">S12H4_23729</name>
</gene>
<dbReference type="EMBL" id="BARW01012676">
    <property type="protein sequence ID" value="GAI73076.1"/>
    <property type="molecule type" value="Genomic_DNA"/>
</dbReference>
<feature type="transmembrane region" description="Helical" evidence="1">
    <location>
        <begin position="109"/>
        <end position="132"/>
    </location>
</feature>
<feature type="non-terminal residue" evidence="2">
    <location>
        <position position="1"/>
    </location>
</feature>
<feature type="transmembrane region" description="Helical" evidence="1">
    <location>
        <begin position="69"/>
        <end position="89"/>
    </location>
</feature>
<accession>X1S1P1</accession>
<keyword evidence="1" id="KW-0812">Transmembrane</keyword>
<sequence length="150" mass="17171">GTDVIKNFAYYLEVTPTGTRLSTAQGIVYVIVLIASVFILLLSLYGALKIPWENPRDEYGWTVQVSDLKYVKLFLWFASYLILLWMMFIARNISQSFLYMDFAGGLFSIVFNFMIAFTLPLFLGSLLFGLIYKINDVKIQKALQRGLPVK</sequence>
<keyword evidence="1" id="KW-0472">Membrane</keyword>
<comment type="caution">
    <text evidence="2">The sequence shown here is derived from an EMBL/GenBank/DDBJ whole genome shotgun (WGS) entry which is preliminary data.</text>
</comment>
<evidence type="ECO:0000256" key="1">
    <source>
        <dbReference type="SAM" id="Phobius"/>
    </source>
</evidence>
<proteinExistence type="predicted"/>
<reference evidence="2" key="1">
    <citation type="journal article" date="2014" name="Front. Microbiol.">
        <title>High frequency of phylogenetically diverse reductive dehalogenase-homologous genes in deep subseafloor sedimentary metagenomes.</title>
        <authorList>
            <person name="Kawai M."/>
            <person name="Futagami T."/>
            <person name="Toyoda A."/>
            <person name="Takaki Y."/>
            <person name="Nishi S."/>
            <person name="Hori S."/>
            <person name="Arai W."/>
            <person name="Tsubouchi T."/>
            <person name="Morono Y."/>
            <person name="Uchiyama I."/>
            <person name="Ito T."/>
            <person name="Fujiyama A."/>
            <person name="Inagaki F."/>
            <person name="Takami H."/>
        </authorList>
    </citation>
    <scope>NUCLEOTIDE SEQUENCE</scope>
    <source>
        <strain evidence="2">Expedition CK06-06</strain>
    </source>
</reference>